<sequence>MDPVTFLDVAVNFTKEEWALLDPAQRNLYRDVMLENCRNLASIDKTKDSFRQQDVITKKTFHGVNRVSLTSNNSRPPMLGEDWKCHKTEELHLQRGQKSKQVAVAREKDESPVGVCEYREMRDNSKPSPKLLPSQGDATRKYIPKCGSNILQQSSVLTSNQKIYKNNDCDRVLRQSIQLIPHVRMHTETKSNTWIDNQNSVLHMHNKTYMGVNVHEWDAFGRVFIADSSLKAHRTHVKEKTYVSNQCENIFQNNSIHAVQRQPYVAEANNENSQSGKTFARIPYSDQHRRTKTGEKRYRCHDCRKSFVYQSFLRKHMKIHTGEKPYECNKCGKAFRYSLHLNKHVRKHIMKPSYECKECGKAFSKSSYLTEHIRIHTGEKPYKCEECGKAFVNSSRFKIHLKTHS</sequence>
<dbReference type="CDD" id="cd07765">
    <property type="entry name" value="KRAB_A-box"/>
    <property type="match status" value="1"/>
</dbReference>
<feature type="domain" description="C2H2-type" evidence="9">
    <location>
        <begin position="354"/>
        <end position="381"/>
    </location>
</feature>
<keyword evidence="4 8" id="KW-0863">Zinc-finger</keyword>
<dbReference type="Gene3D" id="6.10.140.140">
    <property type="match status" value="1"/>
</dbReference>
<comment type="subcellular location">
    <subcellularLocation>
        <location evidence="1">Nucleus</location>
    </subcellularLocation>
</comment>
<keyword evidence="6" id="KW-0238">DNA-binding</keyword>
<dbReference type="InterPro" id="IPR001909">
    <property type="entry name" value="KRAB"/>
</dbReference>
<proteinExistence type="predicted"/>
<dbReference type="PANTHER" id="PTHR24381:SF390">
    <property type="entry name" value="ZINC FINGER PROTEIN 37 HOMOLOG"/>
    <property type="match status" value="1"/>
</dbReference>
<dbReference type="PANTHER" id="PTHR24381">
    <property type="entry name" value="ZINC FINGER PROTEIN"/>
    <property type="match status" value="1"/>
</dbReference>
<feature type="domain" description="C2H2-type" evidence="9">
    <location>
        <begin position="326"/>
        <end position="353"/>
    </location>
</feature>
<evidence type="ECO:0000313" key="12">
    <source>
        <dbReference type="RefSeq" id="XP_004440468.2"/>
    </source>
</evidence>
<feature type="domain" description="C2H2-type" evidence="9">
    <location>
        <begin position="382"/>
        <end position="405"/>
    </location>
</feature>
<dbReference type="Pfam" id="PF01352">
    <property type="entry name" value="KRAB"/>
    <property type="match status" value="1"/>
</dbReference>
<dbReference type="Proteomes" id="UP000694910">
    <property type="component" value="Unplaced"/>
</dbReference>
<evidence type="ECO:0000256" key="2">
    <source>
        <dbReference type="ARBA" id="ARBA00022723"/>
    </source>
</evidence>
<evidence type="ECO:0000256" key="8">
    <source>
        <dbReference type="PROSITE-ProRule" id="PRU00042"/>
    </source>
</evidence>
<reference evidence="12" key="1">
    <citation type="submission" date="2025-08" db="UniProtKB">
        <authorList>
            <consortium name="RefSeq"/>
        </authorList>
    </citation>
    <scope>IDENTIFICATION</scope>
</reference>
<evidence type="ECO:0000259" key="9">
    <source>
        <dbReference type="PROSITE" id="PS50157"/>
    </source>
</evidence>
<dbReference type="InterPro" id="IPR036236">
    <property type="entry name" value="Znf_C2H2_sf"/>
</dbReference>
<keyword evidence="11" id="KW-1185">Reference proteome</keyword>
<dbReference type="SUPFAM" id="SSF57667">
    <property type="entry name" value="beta-beta-alpha zinc fingers"/>
    <property type="match status" value="4"/>
</dbReference>
<dbReference type="InterPro" id="IPR013087">
    <property type="entry name" value="Znf_C2H2_type"/>
</dbReference>
<organism evidence="11 12">
    <name type="scientific">Ceratotherium simum simum</name>
    <name type="common">Southern white rhinoceros</name>
    <dbReference type="NCBI Taxonomy" id="73337"/>
    <lineage>
        <taxon>Eukaryota</taxon>
        <taxon>Metazoa</taxon>
        <taxon>Chordata</taxon>
        <taxon>Craniata</taxon>
        <taxon>Vertebrata</taxon>
        <taxon>Euteleostomi</taxon>
        <taxon>Mammalia</taxon>
        <taxon>Eutheria</taxon>
        <taxon>Laurasiatheria</taxon>
        <taxon>Perissodactyla</taxon>
        <taxon>Rhinocerotidae</taxon>
        <taxon>Ceratotherium</taxon>
    </lineage>
</organism>
<evidence type="ECO:0000256" key="3">
    <source>
        <dbReference type="ARBA" id="ARBA00022737"/>
    </source>
</evidence>
<dbReference type="Gene3D" id="3.30.160.60">
    <property type="entry name" value="Classic Zinc Finger"/>
    <property type="match status" value="4"/>
</dbReference>
<evidence type="ECO:0000259" key="10">
    <source>
        <dbReference type="PROSITE" id="PS50805"/>
    </source>
</evidence>
<dbReference type="GeneID" id="101398393"/>
<dbReference type="SUPFAM" id="SSF109640">
    <property type="entry name" value="KRAB domain (Kruppel-associated box)"/>
    <property type="match status" value="1"/>
</dbReference>
<keyword evidence="3" id="KW-0677">Repeat</keyword>
<evidence type="ECO:0000256" key="6">
    <source>
        <dbReference type="ARBA" id="ARBA00023125"/>
    </source>
</evidence>
<dbReference type="PROSITE" id="PS50157">
    <property type="entry name" value="ZINC_FINGER_C2H2_2"/>
    <property type="match status" value="5"/>
</dbReference>
<dbReference type="SMART" id="SM00355">
    <property type="entry name" value="ZnF_C2H2"/>
    <property type="match status" value="5"/>
</dbReference>
<dbReference type="InterPro" id="IPR036051">
    <property type="entry name" value="KRAB_dom_sf"/>
</dbReference>
<dbReference type="PROSITE" id="PS00028">
    <property type="entry name" value="ZINC_FINGER_C2H2_1"/>
    <property type="match status" value="4"/>
</dbReference>
<keyword evidence="7" id="KW-0539">Nucleus</keyword>
<name>A0ABM0I515_CERSS</name>
<dbReference type="Pfam" id="PF13465">
    <property type="entry name" value="zf-H2C2_2"/>
    <property type="match status" value="1"/>
</dbReference>
<evidence type="ECO:0000256" key="4">
    <source>
        <dbReference type="ARBA" id="ARBA00022771"/>
    </source>
</evidence>
<keyword evidence="5" id="KW-0862">Zinc</keyword>
<keyword evidence="2" id="KW-0479">Metal-binding</keyword>
<feature type="domain" description="KRAB" evidence="10">
    <location>
        <begin position="4"/>
        <end position="95"/>
    </location>
</feature>
<accession>A0ABM0I515</accession>
<evidence type="ECO:0000256" key="7">
    <source>
        <dbReference type="ARBA" id="ARBA00023242"/>
    </source>
</evidence>
<feature type="domain" description="C2H2-type" evidence="9">
    <location>
        <begin position="164"/>
        <end position="191"/>
    </location>
</feature>
<protein>
    <submittedName>
        <fullName evidence="12">Zinc finger protein 114</fullName>
    </submittedName>
</protein>
<gene>
    <name evidence="12" type="primary">LOC101398393</name>
</gene>
<evidence type="ECO:0000256" key="5">
    <source>
        <dbReference type="ARBA" id="ARBA00022833"/>
    </source>
</evidence>
<evidence type="ECO:0000256" key="1">
    <source>
        <dbReference type="ARBA" id="ARBA00004123"/>
    </source>
</evidence>
<dbReference type="RefSeq" id="XP_004440468.2">
    <property type="nucleotide sequence ID" value="XM_004440411.2"/>
</dbReference>
<feature type="domain" description="C2H2-type" evidence="9">
    <location>
        <begin position="298"/>
        <end position="325"/>
    </location>
</feature>
<dbReference type="PROSITE" id="PS50805">
    <property type="entry name" value="KRAB"/>
    <property type="match status" value="1"/>
</dbReference>
<dbReference type="SMART" id="SM00349">
    <property type="entry name" value="KRAB"/>
    <property type="match status" value="1"/>
</dbReference>
<evidence type="ECO:0000313" key="11">
    <source>
        <dbReference type="Proteomes" id="UP000694910"/>
    </source>
</evidence>
<dbReference type="Pfam" id="PF00096">
    <property type="entry name" value="zf-C2H2"/>
    <property type="match status" value="2"/>
</dbReference>